<evidence type="ECO:0000313" key="3">
    <source>
        <dbReference type="Proteomes" id="UP000078550"/>
    </source>
</evidence>
<name>A0A1A8ZI24_PLAOA</name>
<evidence type="ECO:0000313" key="2">
    <source>
        <dbReference type="EMBL" id="SBT43956.1"/>
    </source>
</evidence>
<dbReference type="EMBL" id="FLRD01000129">
    <property type="protein sequence ID" value="SBT43483.1"/>
    <property type="molecule type" value="Genomic_DNA"/>
</dbReference>
<organism evidence="1 4">
    <name type="scientific">Plasmodium ovale wallikeri</name>
    <dbReference type="NCBI Taxonomy" id="864142"/>
    <lineage>
        <taxon>Eukaryota</taxon>
        <taxon>Sar</taxon>
        <taxon>Alveolata</taxon>
        <taxon>Apicomplexa</taxon>
        <taxon>Aconoidasida</taxon>
        <taxon>Haemosporida</taxon>
        <taxon>Plasmodiidae</taxon>
        <taxon>Plasmodium</taxon>
        <taxon>Plasmodium (Plasmodium)</taxon>
    </lineage>
</organism>
<gene>
    <name evidence="1" type="ORF">POVWA1_048040</name>
    <name evidence="2" type="ORF">POVWA2_046980</name>
</gene>
<keyword evidence="4" id="KW-1185">Reference proteome</keyword>
<evidence type="ECO:0000313" key="4">
    <source>
        <dbReference type="Proteomes" id="UP000078555"/>
    </source>
</evidence>
<dbReference type="Proteomes" id="UP000078550">
    <property type="component" value="Unassembled WGS sequence"/>
</dbReference>
<dbReference type="AlphaFoldDB" id="A0A1A8ZI24"/>
<dbReference type="EMBL" id="FLRE01000171">
    <property type="protein sequence ID" value="SBT43956.1"/>
    <property type="molecule type" value="Genomic_DNA"/>
</dbReference>
<sequence length="137" mass="15602">MKYLRSIFACVSAANVHVFKQAPLKRHEHTGICINFCTYIIHVPHIPLHFIEKHTKSRSFSSPSSIRIASGFVRNGILSFVLGERFTFSEGDSVFLTKDTFVPVFCDSPFFAEIDYSPPRRVSHRLAASRWLSLPTE</sequence>
<proteinExistence type="predicted"/>
<protein>
    <submittedName>
        <fullName evidence="1">Uncharacterized protein</fullName>
    </submittedName>
</protein>
<dbReference type="Proteomes" id="UP000078555">
    <property type="component" value="Unassembled WGS sequence"/>
</dbReference>
<accession>A0A1A8ZI24</accession>
<evidence type="ECO:0000313" key="1">
    <source>
        <dbReference type="EMBL" id="SBT43483.1"/>
    </source>
</evidence>
<reference evidence="3 4" key="2">
    <citation type="submission" date="2016-05" db="EMBL/GenBank/DDBJ databases">
        <authorList>
            <person name="Naeem Raeece"/>
        </authorList>
    </citation>
    <scope>NUCLEOTIDE SEQUENCE [LARGE SCALE GENOMIC DNA]</scope>
</reference>
<reference evidence="1" key="1">
    <citation type="submission" date="2016-05" db="EMBL/GenBank/DDBJ databases">
        <authorList>
            <person name="Lavstsen T."/>
            <person name="Jespersen J.S."/>
        </authorList>
    </citation>
    <scope>NUCLEOTIDE SEQUENCE [LARGE SCALE GENOMIC DNA]</scope>
</reference>